<proteinExistence type="predicted"/>
<dbReference type="Pfam" id="PF01596">
    <property type="entry name" value="Methyltransf_3"/>
    <property type="match status" value="1"/>
</dbReference>
<keyword evidence="3" id="KW-0949">S-adenosyl-L-methionine</keyword>
<keyword evidence="1" id="KW-0489">Methyltransferase</keyword>
<name>A0AAE3KLI1_9PSEU</name>
<dbReference type="RefSeq" id="WP_253772561.1">
    <property type="nucleotide sequence ID" value="NZ_JAMTCK010000007.1"/>
</dbReference>
<organism evidence="4 5">
    <name type="scientific">Goodfellowiella coeruleoviolacea</name>
    <dbReference type="NCBI Taxonomy" id="334858"/>
    <lineage>
        <taxon>Bacteria</taxon>
        <taxon>Bacillati</taxon>
        <taxon>Actinomycetota</taxon>
        <taxon>Actinomycetes</taxon>
        <taxon>Pseudonocardiales</taxon>
        <taxon>Pseudonocardiaceae</taxon>
        <taxon>Goodfellowiella</taxon>
    </lineage>
</organism>
<dbReference type="PANTHER" id="PTHR10509:SF14">
    <property type="entry name" value="CAFFEOYL-COA O-METHYLTRANSFERASE 3-RELATED"/>
    <property type="match status" value="1"/>
</dbReference>
<protein>
    <submittedName>
        <fullName evidence="4">Caffeoyl-CoA O-methyltransferase</fullName>
    </submittedName>
</protein>
<evidence type="ECO:0000313" key="5">
    <source>
        <dbReference type="Proteomes" id="UP001206128"/>
    </source>
</evidence>
<keyword evidence="2" id="KW-0808">Transferase</keyword>
<dbReference type="GO" id="GO:0008757">
    <property type="term" value="F:S-adenosylmethionine-dependent methyltransferase activity"/>
    <property type="evidence" value="ECO:0007669"/>
    <property type="project" value="TreeGrafter"/>
</dbReference>
<dbReference type="InterPro" id="IPR050362">
    <property type="entry name" value="Cation-dep_OMT"/>
</dbReference>
<dbReference type="Gene3D" id="3.40.50.150">
    <property type="entry name" value="Vaccinia Virus protein VP39"/>
    <property type="match status" value="1"/>
</dbReference>
<accession>A0AAE3KLI1</accession>
<dbReference type="InterPro" id="IPR002935">
    <property type="entry name" value="SAM_O-MeTrfase"/>
</dbReference>
<dbReference type="PROSITE" id="PS51682">
    <property type="entry name" value="SAM_OMT_I"/>
    <property type="match status" value="1"/>
</dbReference>
<evidence type="ECO:0000256" key="1">
    <source>
        <dbReference type="ARBA" id="ARBA00022603"/>
    </source>
</evidence>
<comment type="caution">
    <text evidence="4">The sequence shown here is derived from an EMBL/GenBank/DDBJ whole genome shotgun (WGS) entry which is preliminary data.</text>
</comment>
<dbReference type="EMBL" id="JAMTCK010000007">
    <property type="protein sequence ID" value="MCP2166568.1"/>
    <property type="molecule type" value="Genomic_DNA"/>
</dbReference>
<evidence type="ECO:0000256" key="2">
    <source>
        <dbReference type="ARBA" id="ARBA00022679"/>
    </source>
</evidence>
<evidence type="ECO:0000256" key="3">
    <source>
        <dbReference type="ARBA" id="ARBA00022691"/>
    </source>
</evidence>
<dbReference type="GO" id="GO:0032259">
    <property type="term" value="P:methylation"/>
    <property type="evidence" value="ECO:0007669"/>
    <property type="project" value="UniProtKB-KW"/>
</dbReference>
<dbReference type="CDD" id="cd02440">
    <property type="entry name" value="AdoMet_MTases"/>
    <property type="match status" value="1"/>
</dbReference>
<sequence>MDLRLKSVPLTPQLHAYTVDHGSPLDPVARGLIGCTNELPHEVARMQIPPELGALLTLLTRLVDARFVVEIGAFTGYGTLCLARGLAPGGTVLTCDISQEWTAIARTAWAEAGVADRIDLRVAPAEDTLRALPHEPPIDLAFIDADKQNYIRYWEELVPRVRSGGLLVVDNVLYGGEVVTATPSENGAAVRRFNEHVRADDRVELVMLTLADGVTIARKR</sequence>
<dbReference type="InterPro" id="IPR029063">
    <property type="entry name" value="SAM-dependent_MTases_sf"/>
</dbReference>
<dbReference type="PANTHER" id="PTHR10509">
    <property type="entry name" value="O-METHYLTRANSFERASE-RELATED"/>
    <property type="match status" value="1"/>
</dbReference>
<reference evidence="4" key="1">
    <citation type="submission" date="2022-06" db="EMBL/GenBank/DDBJ databases">
        <title>Genomic Encyclopedia of Archaeal and Bacterial Type Strains, Phase II (KMG-II): from individual species to whole genera.</title>
        <authorList>
            <person name="Goeker M."/>
        </authorList>
    </citation>
    <scope>NUCLEOTIDE SEQUENCE</scope>
    <source>
        <strain evidence="4">DSM 43935</strain>
    </source>
</reference>
<dbReference type="AlphaFoldDB" id="A0AAE3KLI1"/>
<keyword evidence="5" id="KW-1185">Reference proteome</keyword>
<gene>
    <name evidence="4" type="ORF">LX83_003436</name>
</gene>
<evidence type="ECO:0000313" key="4">
    <source>
        <dbReference type="EMBL" id="MCP2166568.1"/>
    </source>
</evidence>
<dbReference type="SUPFAM" id="SSF53335">
    <property type="entry name" value="S-adenosyl-L-methionine-dependent methyltransferases"/>
    <property type="match status" value="1"/>
</dbReference>
<dbReference type="GO" id="GO:0008171">
    <property type="term" value="F:O-methyltransferase activity"/>
    <property type="evidence" value="ECO:0007669"/>
    <property type="project" value="InterPro"/>
</dbReference>
<dbReference type="Proteomes" id="UP001206128">
    <property type="component" value="Unassembled WGS sequence"/>
</dbReference>